<dbReference type="PANTHER" id="PTHR40763">
    <property type="entry name" value="MEMBRANE PROTEIN-RELATED"/>
    <property type="match status" value="1"/>
</dbReference>
<evidence type="ECO:0000259" key="1">
    <source>
        <dbReference type="Pfam" id="PF08044"/>
    </source>
</evidence>
<feature type="domain" description="DUF1707" evidence="1">
    <location>
        <begin position="20"/>
        <end position="72"/>
    </location>
</feature>
<sequence length="209" mass="22679">MVGMAEAEIEQSAGFDPRNLRVSDGEREHVVGLLQKAIGRGMLDLEEFTQRTDIALAARTRGELNAVLTDLPGLVHRDAAPQVVQYAGAVVGERLELRGHMSTINRSGPWVVPSHVLVQNKYGHTKLDFTEAQLTSPVVHIELQNKWGSVELIVPEQAGVDVSAITEVKYGEIDDKRATGATGSPMFVLTGKVHGGALKLRNPRRGIFG</sequence>
<dbReference type="PANTHER" id="PTHR40763:SF5">
    <property type="entry name" value="MEMBRANE PROTEIN"/>
    <property type="match status" value="1"/>
</dbReference>
<evidence type="ECO:0000313" key="3">
    <source>
        <dbReference type="EMBL" id="RZQ65044.1"/>
    </source>
</evidence>
<accession>A0A4Q7JEY2</accession>
<dbReference type="InterPro" id="IPR024425">
    <property type="entry name" value="LiaF-like_C"/>
</dbReference>
<organism evidence="3 4">
    <name type="scientific">Amycolatopsis suaedae</name>
    <dbReference type="NCBI Taxonomy" id="2510978"/>
    <lineage>
        <taxon>Bacteria</taxon>
        <taxon>Bacillati</taxon>
        <taxon>Actinomycetota</taxon>
        <taxon>Actinomycetes</taxon>
        <taxon>Pseudonocardiales</taxon>
        <taxon>Pseudonocardiaceae</taxon>
        <taxon>Amycolatopsis</taxon>
    </lineage>
</organism>
<dbReference type="AlphaFoldDB" id="A0A4Q7JEY2"/>
<evidence type="ECO:0000313" key="4">
    <source>
        <dbReference type="Proteomes" id="UP000292003"/>
    </source>
</evidence>
<proteinExistence type="predicted"/>
<evidence type="ECO:0000259" key="2">
    <source>
        <dbReference type="Pfam" id="PF09922"/>
    </source>
</evidence>
<dbReference type="EMBL" id="SFCC01000002">
    <property type="protein sequence ID" value="RZQ65044.1"/>
    <property type="molecule type" value="Genomic_DNA"/>
</dbReference>
<gene>
    <name evidence="3" type="ORF">EWH70_03835</name>
</gene>
<feature type="domain" description="Cell wall-active antibiotics response LiaF-like C-terminal" evidence="2">
    <location>
        <begin position="115"/>
        <end position="179"/>
    </location>
</feature>
<dbReference type="OrthoDB" id="4772576at2"/>
<dbReference type="Pfam" id="PF08044">
    <property type="entry name" value="DUF1707"/>
    <property type="match status" value="1"/>
</dbReference>
<dbReference type="InterPro" id="IPR012551">
    <property type="entry name" value="DUF1707_SHOCT-like"/>
</dbReference>
<name>A0A4Q7JEY2_9PSEU</name>
<keyword evidence="4" id="KW-1185">Reference proteome</keyword>
<dbReference type="Pfam" id="PF09922">
    <property type="entry name" value="LiaF-like_C"/>
    <property type="match status" value="1"/>
</dbReference>
<protein>
    <submittedName>
        <fullName evidence="3">DUF1707 and DUF2154 domain-containing protein</fullName>
    </submittedName>
</protein>
<dbReference type="RefSeq" id="WP_130473831.1">
    <property type="nucleotide sequence ID" value="NZ_SFCC01000002.1"/>
</dbReference>
<dbReference type="Proteomes" id="UP000292003">
    <property type="component" value="Unassembled WGS sequence"/>
</dbReference>
<reference evidence="3 4" key="1">
    <citation type="submission" date="2019-02" db="EMBL/GenBank/DDBJ databases">
        <title>Draft genome sequence of Amycolatopsis sp. 8-3EHSu isolated from roots of Suaeda maritima.</title>
        <authorList>
            <person name="Duangmal K."/>
            <person name="Chantavorakit T."/>
        </authorList>
    </citation>
    <scope>NUCLEOTIDE SEQUENCE [LARGE SCALE GENOMIC DNA]</scope>
    <source>
        <strain evidence="3 4">8-3EHSu</strain>
    </source>
</reference>
<comment type="caution">
    <text evidence="3">The sequence shown here is derived from an EMBL/GenBank/DDBJ whole genome shotgun (WGS) entry which is preliminary data.</text>
</comment>